<evidence type="ECO:0008006" key="4">
    <source>
        <dbReference type="Google" id="ProtNLM"/>
    </source>
</evidence>
<gene>
    <name evidence="2" type="ORF">FHS79_002263</name>
</gene>
<evidence type="ECO:0000313" key="3">
    <source>
        <dbReference type="Proteomes" id="UP000538147"/>
    </source>
</evidence>
<keyword evidence="3" id="KW-1185">Reference proteome</keyword>
<feature type="region of interest" description="Disordered" evidence="1">
    <location>
        <begin position="174"/>
        <end position="206"/>
    </location>
</feature>
<accession>A0A841LGI3</accession>
<proteinExistence type="predicted"/>
<feature type="compositionally biased region" description="Pro residues" evidence="1">
    <location>
        <begin position="188"/>
        <end position="200"/>
    </location>
</feature>
<organism evidence="2 3">
    <name type="scientific">Polymorphobacter multimanifer</name>
    <dbReference type="NCBI Taxonomy" id="1070431"/>
    <lineage>
        <taxon>Bacteria</taxon>
        <taxon>Pseudomonadati</taxon>
        <taxon>Pseudomonadota</taxon>
        <taxon>Alphaproteobacteria</taxon>
        <taxon>Sphingomonadales</taxon>
        <taxon>Sphingosinicellaceae</taxon>
        <taxon>Polymorphobacter</taxon>
    </lineage>
</organism>
<evidence type="ECO:0000256" key="1">
    <source>
        <dbReference type="SAM" id="MobiDB-lite"/>
    </source>
</evidence>
<dbReference type="AlphaFoldDB" id="A0A841LGI3"/>
<sequence length="206" mass="22089">MEAAEMEPSRILHYLPENYQAAGARQDGPLLALLAAMDAMHEQVEALLQDIDTIVSPHAAPNDALVLLMASWLGLDRYLDGTADSPGKGTPSFRAGTRQLRLLVAETARLGRARGTRGSLTRQLELATGLTGFEINDDDGRPFHLDVRAPAAARPLAKLVERIIEGERPAHATWSIEFAEAPNALDPAPDPAPEPVPTPAPEASEP</sequence>
<reference evidence="2 3" key="1">
    <citation type="submission" date="2020-08" db="EMBL/GenBank/DDBJ databases">
        <title>Genomic Encyclopedia of Type Strains, Phase IV (KMG-IV): sequencing the most valuable type-strain genomes for metagenomic binning, comparative biology and taxonomic classification.</title>
        <authorList>
            <person name="Goeker M."/>
        </authorList>
    </citation>
    <scope>NUCLEOTIDE SEQUENCE [LARGE SCALE GENOMIC DNA]</scope>
    <source>
        <strain evidence="2 3">DSM 102189</strain>
    </source>
</reference>
<dbReference type="Proteomes" id="UP000538147">
    <property type="component" value="Unassembled WGS sequence"/>
</dbReference>
<protein>
    <recommendedName>
        <fullName evidence="4">Phage tail protein</fullName>
    </recommendedName>
</protein>
<name>A0A841LGI3_9SPHN</name>
<dbReference type="EMBL" id="JACIIV010000015">
    <property type="protein sequence ID" value="MBB6228078.1"/>
    <property type="molecule type" value="Genomic_DNA"/>
</dbReference>
<evidence type="ECO:0000313" key="2">
    <source>
        <dbReference type="EMBL" id="MBB6228078.1"/>
    </source>
</evidence>
<comment type="caution">
    <text evidence="2">The sequence shown here is derived from an EMBL/GenBank/DDBJ whole genome shotgun (WGS) entry which is preliminary data.</text>
</comment>
<dbReference type="RefSeq" id="WP_184199756.1">
    <property type="nucleotide sequence ID" value="NZ_JACIIV010000015.1"/>
</dbReference>